<dbReference type="Pfam" id="PF24931">
    <property type="entry name" value="ACT_ACR9_3rd"/>
    <property type="match status" value="1"/>
</dbReference>
<dbReference type="Proteomes" id="UP001632038">
    <property type="component" value="Unassembled WGS sequence"/>
</dbReference>
<protein>
    <recommendedName>
        <fullName evidence="2">ACT domain-containing protein ACR</fullName>
    </recommendedName>
    <alternativeName>
        <fullName evidence="2">Protein ACT DOMAIN REPEATS</fullName>
    </alternativeName>
</protein>
<keyword evidence="1 2" id="KW-0677">Repeat</keyword>
<evidence type="ECO:0000256" key="2">
    <source>
        <dbReference type="RuleBase" id="RU369043"/>
    </source>
</evidence>
<feature type="domain" description="ACT" evidence="3">
    <location>
        <begin position="334"/>
        <end position="407"/>
    </location>
</feature>
<feature type="domain" description="ACT" evidence="3">
    <location>
        <begin position="38"/>
        <end position="119"/>
    </location>
</feature>
<dbReference type="GO" id="GO:0016597">
    <property type="term" value="F:amino acid binding"/>
    <property type="evidence" value="ECO:0007669"/>
    <property type="project" value="UniProtKB-UniRule"/>
</dbReference>
<comment type="caution">
    <text evidence="4">The sequence shown here is derived from an EMBL/GenBank/DDBJ whole genome shotgun (WGS) entry which is preliminary data.</text>
</comment>
<dbReference type="PANTHER" id="PTHR31096">
    <property type="entry name" value="ACT DOMAIN-CONTAINING PROTEIN ACR4-RELATED"/>
    <property type="match status" value="1"/>
</dbReference>
<evidence type="ECO:0000256" key="1">
    <source>
        <dbReference type="ARBA" id="ARBA00022737"/>
    </source>
</evidence>
<reference evidence="5" key="1">
    <citation type="journal article" date="2024" name="IScience">
        <title>Strigolactones Initiate the Formation of Haustorium-like Structures in Castilleja.</title>
        <authorList>
            <person name="Buerger M."/>
            <person name="Peterson D."/>
            <person name="Chory J."/>
        </authorList>
    </citation>
    <scope>NUCLEOTIDE SEQUENCE [LARGE SCALE GENOMIC DNA]</scope>
</reference>
<dbReference type="InterPro" id="IPR040217">
    <property type="entry name" value="ACR1-12"/>
</dbReference>
<evidence type="ECO:0000313" key="4">
    <source>
        <dbReference type="EMBL" id="KAL3656003.1"/>
    </source>
</evidence>
<dbReference type="AlphaFoldDB" id="A0ABD3ENK9"/>
<dbReference type="InterPro" id="IPR045865">
    <property type="entry name" value="ACT-like_dom_sf"/>
</dbReference>
<dbReference type="EMBL" id="JAVIJP010000001">
    <property type="protein sequence ID" value="KAL3656003.1"/>
    <property type="molecule type" value="Genomic_DNA"/>
</dbReference>
<comment type="function">
    <text evidence="2">Binds amino acids.</text>
</comment>
<dbReference type="Gene3D" id="3.30.70.260">
    <property type="match status" value="2"/>
</dbReference>
<dbReference type="CDD" id="cd04926">
    <property type="entry name" value="ACT_ACR_4"/>
    <property type="match status" value="1"/>
</dbReference>
<accession>A0ABD3ENK9</accession>
<dbReference type="Pfam" id="PF01842">
    <property type="entry name" value="ACT"/>
    <property type="match status" value="2"/>
</dbReference>
<sequence>MDFSRPSPSVEYELQKLSNRLNPPRVTMDNAYCKTATLIEVDSVNTVGSLLKVVQVLNDLNLIITKAYITSDGRWFMDIFYVTDECGNKVYDEEIPQLIQEALKPILVHWFEPMRTVDVGSNAKYTTIELLGRDRPGLLSEIFAILTDLKCNIVSAQAWTHNSRMASVVYINDESNLSPIDDPDRLSNIKKLLLSVLKGNQEWPSANTAISVDSTHAQRRLHQILYADRDFDDQDADGRVKPSVTIEDCAERGYSVLHVICPDRPKLIFDTVCTITDMEYVIFHGSIYAQGPEAEQEYFIRHTDGFPISSEGEKQRVIQCLEAAIKRRASDGIRLELCIDDRVGLLSDVTRIFRENGLSVTRAEVSTRDKQAVNIFYVTDASGVPVKCETIEAIRNEIGLSVLRVKEEFKGSTEKTGRVSLASLFRSKSEKILSNLGIIKP</sequence>
<feature type="domain" description="ACT" evidence="3">
    <location>
        <begin position="127"/>
        <end position="204"/>
    </location>
</feature>
<dbReference type="CDD" id="cd04897">
    <property type="entry name" value="ACT_ACR_3"/>
    <property type="match status" value="1"/>
</dbReference>
<dbReference type="PANTHER" id="PTHR31096:SF15">
    <property type="entry name" value="ACT DOMAIN-CONTAINING PROTEIN ACR"/>
    <property type="match status" value="1"/>
</dbReference>
<keyword evidence="5" id="KW-1185">Reference proteome</keyword>
<dbReference type="PROSITE" id="PS51671">
    <property type="entry name" value="ACT"/>
    <property type="match status" value="3"/>
</dbReference>
<dbReference type="SUPFAM" id="SSF55021">
    <property type="entry name" value="ACT-like"/>
    <property type="match status" value="3"/>
</dbReference>
<dbReference type="InterPro" id="IPR002912">
    <property type="entry name" value="ACT_dom"/>
</dbReference>
<gene>
    <name evidence="4" type="ORF">CASFOL_000399</name>
</gene>
<name>A0ABD3ENK9_9LAMI</name>
<proteinExistence type="predicted"/>
<organism evidence="4 5">
    <name type="scientific">Castilleja foliolosa</name>
    <dbReference type="NCBI Taxonomy" id="1961234"/>
    <lineage>
        <taxon>Eukaryota</taxon>
        <taxon>Viridiplantae</taxon>
        <taxon>Streptophyta</taxon>
        <taxon>Embryophyta</taxon>
        <taxon>Tracheophyta</taxon>
        <taxon>Spermatophyta</taxon>
        <taxon>Magnoliopsida</taxon>
        <taxon>eudicotyledons</taxon>
        <taxon>Gunneridae</taxon>
        <taxon>Pentapetalae</taxon>
        <taxon>asterids</taxon>
        <taxon>lamiids</taxon>
        <taxon>Lamiales</taxon>
        <taxon>Orobanchaceae</taxon>
        <taxon>Pedicularideae</taxon>
        <taxon>Castillejinae</taxon>
        <taxon>Castilleja</taxon>
    </lineage>
</organism>
<evidence type="ECO:0000313" key="5">
    <source>
        <dbReference type="Proteomes" id="UP001632038"/>
    </source>
</evidence>
<evidence type="ECO:0000259" key="3">
    <source>
        <dbReference type="PROSITE" id="PS51671"/>
    </source>
</evidence>